<feature type="region of interest" description="Disordered" evidence="1">
    <location>
        <begin position="496"/>
        <end position="515"/>
    </location>
</feature>
<dbReference type="GO" id="GO:0016758">
    <property type="term" value="F:hexosyltransferase activity"/>
    <property type="evidence" value="ECO:0007669"/>
    <property type="project" value="TreeGrafter"/>
</dbReference>
<sequence>MTCDSLVELFFPPDDLEIDVVIGHGVKLGQQAQKIRKSHKCMWVQVVHTAPAELGMYKGYSNAITQSGVKNQREVSLCKIADLIMAVGPKLKGFYSTRLHSFKKEQDVMEFTPGIMSDLNGVKLSPNENDEFQVLMFGRGDDEDFELKGYDIAARAFTSHELKNDSYHLTFVEAAPGKEDEFADKILRHKISKNQLSVEEYIKDRDGLKELLLRMDLVIMPSRTEGFGLTALEGLSAGLPILAGHNSGFSKALQKVKFGKHYVVNSDKPEDWSKAIKKVRQKERKKRLDEMQQLRKSYGQKYNWAEQCEMLVREMRRKVFDAKMWYNVRVVEQFSDKCPESWSYRSKCAVIGLDNSRQLISTNKMQTKNHLRLHMASGVTLKDKIQHGATHAAKLTWLLQFSAAVRSRFPSKKLQVGSANVDEGSTVAVQANISSSKALPSDWKLKIILILQITNTEEMKLFSTETGESYRKLSEENIRLQAEVLQYKVFINRQADRRTGRRASRQTLSQKKYMVKKTEKTAQSFVVSDRDIASISHTSSSWSQPGHESPLSILLFSKRKAKGKQRPEATDRKSNVQTTQNPSVLFSAPKLDACANNIQLSIITMASSKASNAGSSYQEQREQKVLDVIFLCDEWKSSKGGLSTFNREFAINLAQATTGSMKIHCYVSNSDDRDREDAKQHGVNLITARSVPGSADPLECLKFPPSQLPNPHLVIGHGRKLGIPANFLAQSTKCKWVQFVHVYCEDLGKYKESATAAEDTIEENERKHKLEIELCKAADAVVAVGSRLQQKYSRRLLNVEVKIITPGIFGKFSNESKLAVDRSVVKNFNVSLFGRAAFEDLSLKGYDVVANAIGSLGENFELTFVGSSPGEQRKVEQWFLDNTSINRNQLTIRRYCSEQEELKVMFYQSDLVALPSRTEGFGLVALEAISAGVPVLVSGESGIAEALQKVEGGNTVIVGSDEDEDEWARRIREIYEESAEEREANAVKLRENYRKVYSWKAECERFKGLIENVVKTTYGELTSFNFSFCSLHLLKCYATCKKLSPMSRPSHRR</sequence>
<evidence type="ECO:0000313" key="2">
    <source>
        <dbReference type="EMBL" id="CAH3137952.1"/>
    </source>
</evidence>
<gene>
    <name evidence="2" type="ORF">PMEA_00017941</name>
</gene>
<dbReference type="Proteomes" id="UP001159428">
    <property type="component" value="Unassembled WGS sequence"/>
</dbReference>
<dbReference type="PANTHER" id="PTHR45947:SF3">
    <property type="entry name" value="SULFOQUINOVOSYL TRANSFERASE SQD2"/>
    <property type="match status" value="1"/>
</dbReference>
<dbReference type="PANTHER" id="PTHR45947">
    <property type="entry name" value="SULFOQUINOVOSYL TRANSFERASE SQD2"/>
    <property type="match status" value="1"/>
</dbReference>
<reference evidence="2 3" key="1">
    <citation type="submission" date="2022-05" db="EMBL/GenBank/DDBJ databases">
        <authorList>
            <consortium name="Genoscope - CEA"/>
            <person name="William W."/>
        </authorList>
    </citation>
    <scope>NUCLEOTIDE SEQUENCE [LARGE SCALE GENOMIC DNA]</scope>
</reference>
<dbReference type="InterPro" id="IPR050194">
    <property type="entry name" value="Glycosyltransferase_grp1"/>
</dbReference>
<dbReference type="CDD" id="cd03801">
    <property type="entry name" value="GT4_PimA-like"/>
    <property type="match status" value="2"/>
</dbReference>
<organism evidence="2 3">
    <name type="scientific">Pocillopora meandrina</name>
    <dbReference type="NCBI Taxonomy" id="46732"/>
    <lineage>
        <taxon>Eukaryota</taxon>
        <taxon>Metazoa</taxon>
        <taxon>Cnidaria</taxon>
        <taxon>Anthozoa</taxon>
        <taxon>Hexacorallia</taxon>
        <taxon>Scleractinia</taxon>
        <taxon>Astrocoeniina</taxon>
        <taxon>Pocilloporidae</taxon>
        <taxon>Pocillopora</taxon>
    </lineage>
</organism>
<dbReference type="EMBL" id="CALNXJ010000031">
    <property type="protein sequence ID" value="CAH3137952.1"/>
    <property type="molecule type" value="Genomic_DNA"/>
</dbReference>
<feature type="compositionally biased region" description="Basic and acidic residues" evidence="1">
    <location>
        <begin position="565"/>
        <end position="574"/>
    </location>
</feature>
<dbReference type="Gene3D" id="3.40.50.2000">
    <property type="entry name" value="Glycogen Phosphorylase B"/>
    <property type="match status" value="3"/>
</dbReference>
<dbReference type="Pfam" id="PF20706">
    <property type="entry name" value="GT4-conflict"/>
    <property type="match status" value="2"/>
</dbReference>
<accession>A0AAU9X5R8</accession>
<comment type="caution">
    <text evidence="2">The sequence shown here is derived from an EMBL/GenBank/DDBJ whole genome shotgun (WGS) entry which is preliminary data.</text>
</comment>
<dbReference type="SUPFAM" id="SSF53756">
    <property type="entry name" value="UDP-Glycosyltransferase/glycogen phosphorylase"/>
    <property type="match status" value="2"/>
</dbReference>
<dbReference type="AlphaFoldDB" id="A0AAU9X5R8"/>
<protein>
    <submittedName>
        <fullName evidence="2">Uncharacterized protein</fullName>
    </submittedName>
</protein>
<keyword evidence="3" id="KW-1185">Reference proteome</keyword>
<evidence type="ECO:0000313" key="3">
    <source>
        <dbReference type="Proteomes" id="UP001159428"/>
    </source>
</evidence>
<feature type="region of interest" description="Disordered" evidence="1">
    <location>
        <begin position="562"/>
        <end position="582"/>
    </location>
</feature>
<evidence type="ECO:0000256" key="1">
    <source>
        <dbReference type="SAM" id="MobiDB-lite"/>
    </source>
</evidence>
<proteinExistence type="predicted"/>
<name>A0AAU9X5R8_9CNID</name>